<dbReference type="Pfam" id="PF07690">
    <property type="entry name" value="MFS_1"/>
    <property type="match status" value="1"/>
</dbReference>
<evidence type="ECO:0000256" key="2">
    <source>
        <dbReference type="SAM" id="Phobius"/>
    </source>
</evidence>
<dbReference type="InterPro" id="IPR011701">
    <property type="entry name" value="MFS"/>
</dbReference>
<dbReference type="AlphaFoldDB" id="A0A6N7KUY6"/>
<sequence>MLSTYRRLFAPPGTFAFSATGFVARMPLAMTGVGIVTMLSQVRGGYRLAGAVAATVALATAALGPLVGRLVDRHGQRRVALPATAMSVTALGVLVLLARLDAPAWTLFVPAIAAGCAPSMGALVRARWAEIYRGQPLLHVAYSLESVLDEVIFIIGPILAVGLSTEGFPEAGPLLAMCLLAVGVVLFSRQRRTEPPPHPAAPHLRGTALRTRGLGVLTLDFVAVGAIFGSVDVATVAFAGEHHHKAYASVLLALYALGSFVAGLGFGAMTLRSPLSRQFLVGVMTMTASVVTLEFVPNPAVLAGALLVSGMSIAPTIITAMGLVERLVPAAQLTEGITWTVTGLAVGTALGSSSAGWVVDAAGASRGYGVTAAAGLLATAIALLGMNRLRPATKPSAADAAVDGRVDEALGESQGSPGNRGGS</sequence>
<dbReference type="PANTHER" id="PTHR23542:SF1">
    <property type="entry name" value="MAJOR FACILITATOR SUPERFAMILY (MFS) PROFILE DOMAIN-CONTAINING PROTEIN"/>
    <property type="match status" value="1"/>
</dbReference>
<keyword evidence="2" id="KW-0812">Transmembrane</keyword>
<feature type="transmembrane region" description="Helical" evidence="2">
    <location>
        <begin position="336"/>
        <end position="359"/>
    </location>
</feature>
<feature type="transmembrane region" description="Helical" evidence="2">
    <location>
        <begin position="104"/>
        <end position="126"/>
    </location>
</feature>
<gene>
    <name evidence="3" type="ORF">F7Q99_25080</name>
</gene>
<dbReference type="Gene3D" id="1.20.1250.20">
    <property type="entry name" value="MFS general substrate transporter like domains"/>
    <property type="match status" value="2"/>
</dbReference>
<feature type="transmembrane region" description="Helical" evidence="2">
    <location>
        <begin position="246"/>
        <end position="267"/>
    </location>
</feature>
<accession>A0A6N7KUY6</accession>
<name>A0A6N7KUY6_9ACTN</name>
<feature type="transmembrane region" description="Helical" evidence="2">
    <location>
        <begin position="365"/>
        <end position="386"/>
    </location>
</feature>
<feature type="transmembrane region" description="Helical" evidence="2">
    <location>
        <begin position="279"/>
        <end position="296"/>
    </location>
</feature>
<protein>
    <submittedName>
        <fullName evidence="3">MFS transporter</fullName>
    </submittedName>
</protein>
<comment type="caution">
    <text evidence="3">The sequence shown here is derived from an EMBL/GenBank/DDBJ whole genome shotgun (WGS) entry which is preliminary data.</text>
</comment>
<proteinExistence type="predicted"/>
<keyword evidence="2" id="KW-0472">Membrane</keyword>
<feature type="transmembrane region" description="Helical" evidence="2">
    <location>
        <begin position="302"/>
        <end position="324"/>
    </location>
</feature>
<feature type="transmembrane region" description="Helical" evidence="2">
    <location>
        <begin position="214"/>
        <end position="240"/>
    </location>
</feature>
<feature type="transmembrane region" description="Helical" evidence="2">
    <location>
        <begin position="171"/>
        <end position="188"/>
    </location>
</feature>
<feature type="transmembrane region" description="Helical" evidence="2">
    <location>
        <begin position="79"/>
        <end position="98"/>
    </location>
</feature>
<evidence type="ECO:0000313" key="4">
    <source>
        <dbReference type="Proteomes" id="UP000450000"/>
    </source>
</evidence>
<feature type="transmembrane region" description="Helical" evidence="2">
    <location>
        <begin position="12"/>
        <end position="36"/>
    </location>
</feature>
<feature type="transmembrane region" description="Helical" evidence="2">
    <location>
        <begin position="147"/>
        <end position="165"/>
    </location>
</feature>
<feature type="transmembrane region" description="Helical" evidence="2">
    <location>
        <begin position="48"/>
        <end position="67"/>
    </location>
</feature>
<organism evidence="3 4">
    <name type="scientific">Streptomyces kaniharaensis</name>
    <dbReference type="NCBI Taxonomy" id="212423"/>
    <lineage>
        <taxon>Bacteria</taxon>
        <taxon>Bacillati</taxon>
        <taxon>Actinomycetota</taxon>
        <taxon>Actinomycetes</taxon>
        <taxon>Kitasatosporales</taxon>
        <taxon>Streptomycetaceae</taxon>
        <taxon>Streptomyces</taxon>
    </lineage>
</organism>
<feature type="region of interest" description="Disordered" evidence="1">
    <location>
        <begin position="396"/>
        <end position="423"/>
    </location>
</feature>
<dbReference type="GO" id="GO:0022857">
    <property type="term" value="F:transmembrane transporter activity"/>
    <property type="evidence" value="ECO:0007669"/>
    <property type="project" value="InterPro"/>
</dbReference>
<keyword evidence="2" id="KW-1133">Transmembrane helix</keyword>
<dbReference type="Proteomes" id="UP000450000">
    <property type="component" value="Unassembled WGS sequence"/>
</dbReference>
<dbReference type="SUPFAM" id="SSF103473">
    <property type="entry name" value="MFS general substrate transporter"/>
    <property type="match status" value="1"/>
</dbReference>
<keyword evidence="4" id="KW-1185">Reference proteome</keyword>
<evidence type="ECO:0000313" key="3">
    <source>
        <dbReference type="EMBL" id="MQS15452.1"/>
    </source>
</evidence>
<dbReference type="EMBL" id="WBOF01000001">
    <property type="protein sequence ID" value="MQS15452.1"/>
    <property type="molecule type" value="Genomic_DNA"/>
</dbReference>
<dbReference type="InterPro" id="IPR036259">
    <property type="entry name" value="MFS_trans_sf"/>
</dbReference>
<evidence type="ECO:0000256" key="1">
    <source>
        <dbReference type="SAM" id="MobiDB-lite"/>
    </source>
</evidence>
<dbReference type="PANTHER" id="PTHR23542">
    <property type="match status" value="1"/>
</dbReference>
<reference evidence="3 4" key="1">
    <citation type="submission" date="2019-09" db="EMBL/GenBank/DDBJ databases">
        <title>Genome Sequences of Streptomyces kaniharaensis ATCC 21070.</title>
        <authorList>
            <person name="Zhu W."/>
            <person name="De Crecy-Lagard V."/>
            <person name="Richards N.G."/>
        </authorList>
    </citation>
    <scope>NUCLEOTIDE SEQUENCE [LARGE SCALE GENOMIC DNA]</scope>
    <source>
        <strain evidence="3 4">SF-557</strain>
    </source>
</reference>
<dbReference type="RefSeq" id="WP_326847094.1">
    <property type="nucleotide sequence ID" value="NZ_WBOF01000001.1"/>
</dbReference>